<gene>
    <name evidence="3" type="ORF">BOTCAL_0192g00180</name>
</gene>
<feature type="domain" description="DUF7587" evidence="2">
    <location>
        <begin position="264"/>
        <end position="407"/>
    </location>
</feature>
<dbReference type="EMBL" id="PHWZ01000192">
    <property type="protein sequence ID" value="TEY59454.1"/>
    <property type="molecule type" value="Genomic_DNA"/>
</dbReference>
<organism evidence="3 4">
    <name type="scientific">Botryotinia calthae</name>
    <dbReference type="NCBI Taxonomy" id="38488"/>
    <lineage>
        <taxon>Eukaryota</taxon>
        <taxon>Fungi</taxon>
        <taxon>Dikarya</taxon>
        <taxon>Ascomycota</taxon>
        <taxon>Pezizomycotina</taxon>
        <taxon>Leotiomycetes</taxon>
        <taxon>Helotiales</taxon>
        <taxon>Sclerotiniaceae</taxon>
        <taxon>Botryotinia</taxon>
    </lineage>
</organism>
<evidence type="ECO:0000259" key="2">
    <source>
        <dbReference type="Pfam" id="PF24494"/>
    </source>
</evidence>
<feature type="compositionally biased region" description="Low complexity" evidence="1">
    <location>
        <begin position="1"/>
        <end position="25"/>
    </location>
</feature>
<dbReference type="InterPro" id="IPR056009">
    <property type="entry name" value="DUF7587"/>
</dbReference>
<reference evidence="3 4" key="1">
    <citation type="submission" date="2017-11" db="EMBL/GenBank/DDBJ databases">
        <title>Comparative genomics of Botrytis spp.</title>
        <authorList>
            <person name="Valero-Jimenez C.A."/>
            <person name="Tapia P."/>
            <person name="Veloso J."/>
            <person name="Silva-Moreno E."/>
            <person name="Staats M."/>
            <person name="Valdes J.H."/>
            <person name="Van Kan J.A.L."/>
        </authorList>
    </citation>
    <scope>NUCLEOTIDE SEQUENCE [LARGE SCALE GENOMIC DNA]</scope>
    <source>
        <strain evidence="3 4">MUCL2830</strain>
    </source>
</reference>
<evidence type="ECO:0000313" key="4">
    <source>
        <dbReference type="Proteomes" id="UP000297299"/>
    </source>
</evidence>
<dbReference type="Pfam" id="PF24494">
    <property type="entry name" value="DUF7587"/>
    <property type="match status" value="1"/>
</dbReference>
<proteinExistence type="predicted"/>
<dbReference type="AlphaFoldDB" id="A0A4Y8CZZ5"/>
<dbReference type="Proteomes" id="UP000297299">
    <property type="component" value="Unassembled WGS sequence"/>
</dbReference>
<feature type="compositionally biased region" description="Polar residues" evidence="1">
    <location>
        <begin position="116"/>
        <end position="127"/>
    </location>
</feature>
<keyword evidence="4" id="KW-1185">Reference proteome</keyword>
<comment type="caution">
    <text evidence="3">The sequence shown here is derived from an EMBL/GenBank/DDBJ whole genome shotgun (WGS) entry which is preliminary data.</text>
</comment>
<accession>A0A4Y8CZZ5</accession>
<feature type="compositionally biased region" description="Low complexity" evidence="1">
    <location>
        <begin position="88"/>
        <end position="100"/>
    </location>
</feature>
<feature type="region of interest" description="Disordered" evidence="1">
    <location>
        <begin position="1"/>
        <end position="28"/>
    </location>
</feature>
<protein>
    <recommendedName>
        <fullName evidence="2">DUF7587 domain-containing protein</fullName>
    </recommendedName>
</protein>
<feature type="compositionally biased region" description="Polar residues" evidence="1">
    <location>
        <begin position="55"/>
        <end position="66"/>
    </location>
</feature>
<feature type="region of interest" description="Disordered" evidence="1">
    <location>
        <begin position="55"/>
        <end position="136"/>
    </location>
</feature>
<dbReference type="OrthoDB" id="3550470at2759"/>
<name>A0A4Y8CZZ5_9HELO</name>
<sequence length="453" mass="52285">MLPIYQESQSQSQSKSKSKSPEQSSFIDFRSSQIHSKILLNRMSATLEYDFNTLSSNSPAENNRNNVFVIPPPKDLGTDGCTSSTEIRPSTPTPNSRNTPMLTPDHTPDSERLLSPWNNHSLSSPSKPGTFPDTPILTRDRYDLNFTRTSSRLHLQNHNLNLESKDLRAHYQNLQFYRKWTSHLISHLPGITVTRNLHSVIRNDNPYDFPPRADYPNDLTILTRQKNHLQKNEFVTAKSELQALTMHLISLPFPQIRENEYNDTDTLLYRVQTAASYSPYDRTTGIRCSGWIDGLYTSGIANERERDGEAFQSHCHYTPDPSPYISVSTSVARLMRFIEYRVDKEAESRVFVISLNRLKKLGIKAQSTEEYLKRFVNSQVSYVTETHWLIEGWIPGQAIVSEMDCGDFFKIAEREGINRVAATRYPFKEELEPLKIGLEKWPKRYASREKRWE</sequence>
<evidence type="ECO:0000313" key="3">
    <source>
        <dbReference type="EMBL" id="TEY59454.1"/>
    </source>
</evidence>
<evidence type="ECO:0000256" key="1">
    <source>
        <dbReference type="SAM" id="MobiDB-lite"/>
    </source>
</evidence>